<name>A0A285IJF1_9FIRM</name>
<proteinExistence type="predicted"/>
<feature type="transmembrane region" description="Helical" evidence="1">
    <location>
        <begin position="105"/>
        <end position="125"/>
    </location>
</feature>
<reference evidence="3" key="1">
    <citation type="submission" date="2017-09" db="EMBL/GenBank/DDBJ databases">
        <authorList>
            <person name="Varghese N."/>
            <person name="Submissions S."/>
        </authorList>
    </citation>
    <scope>NUCLEOTIDE SEQUENCE [LARGE SCALE GENOMIC DNA]</scope>
    <source>
        <strain evidence="3">MSL47</strain>
    </source>
</reference>
<evidence type="ECO:0000313" key="2">
    <source>
        <dbReference type="EMBL" id="SNY48088.1"/>
    </source>
</evidence>
<evidence type="ECO:0000256" key="1">
    <source>
        <dbReference type="SAM" id="Phobius"/>
    </source>
</evidence>
<sequence>MKFVRGMALHNGVEFVSTHKIVTATIDEDNQINTEVNDNLGSKGELFLKGQNFVKNIPFIRGIYDLFRFSVPLLIVFIINILTHMVTDQYYKVTSDPNTTNDGRIFIVLNIIFLIISLLMLIRVMKQLIPYIKQLKRTHEFHGAEHKTIKAYYDSDDLSLESVRKASRVAYSRGTTLFIFWTLCFVILLIFYRDLCFINMVLSYSIAYEIFYIRDGEKSLGYRYCISYLLTYKVCYLLGNQVINS</sequence>
<accession>A0A285IJF1</accession>
<dbReference type="InterPro" id="IPR010787">
    <property type="entry name" value="DUF1385"/>
</dbReference>
<dbReference type="Pfam" id="PF07136">
    <property type="entry name" value="DUF1385"/>
    <property type="match status" value="1"/>
</dbReference>
<protein>
    <recommendedName>
        <fullName evidence="4">DUF1385 domain-containing protein</fullName>
    </recommendedName>
</protein>
<organism evidence="2 3">
    <name type="scientific">Orenia metallireducens</name>
    <dbReference type="NCBI Taxonomy" id="1413210"/>
    <lineage>
        <taxon>Bacteria</taxon>
        <taxon>Bacillati</taxon>
        <taxon>Bacillota</taxon>
        <taxon>Clostridia</taxon>
        <taxon>Halanaerobiales</taxon>
        <taxon>Halobacteroidaceae</taxon>
        <taxon>Orenia</taxon>
    </lineage>
</organism>
<feature type="transmembrane region" description="Helical" evidence="1">
    <location>
        <begin position="170"/>
        <end position="191"/>
    </location>
</feature>
<dbReference type="RefSeq" id="WP_097019707.1">
    <property type="nucleotide sequence ID" value="NZ_OBDZ01000066.1"/>
</dbReference>
<evidence type="ECO:0008006" key="4">
    <source>
        <dbReference type="Google" id="ProtNLM"/>
    </source>
</evidence>
<dbReference type="AlphaFoldDB" id="A0A285IJF1"/>
<evidence type="ECO:0000313" key="3">
    <source>
        <dbReference type="Proteomes" id="UP000219573"/>
    </source>
</evidence>
<dbReference type="PANTHER" id="PTHR42867:SF1">
    <property type="entry name" value="MEMBRANE PROTEIN-RELATED"/>
    <property type="match status" value="1"/>
</dbReference>
<keyword evidence="1" id="KW-0812">Transmembrane</keyword>
<feature type="transmembrane region" description="Helical" evidence="1">
    <location>
        <begin position="66"/>
        <end position="85"/>
    </location>
</feature>
<keyword evidence="1" id="KW-1133">Transmembrane helix</keyword>
<dbReference type="EMBL" id="OBDZ01000066">
    <property type="protein sequence ID" value="SNY48088.1"/>
    <property type="molecule type" value="Genomic_DNA"/>
</dbReference>
<keyword evidence="1" id="KW-0472">Membrane</keyword>
<dbReference type="PANTHER" id="PTHR42867">
    <property type="entry name" value="MEMBRANE PROTEIN-RELATED"/>
    <property type="match status" value="1"/>
</dbReference>
<dbReference type="Proteomes" id="UP000219573">
    <property type="component" value="Unassembled WGS sequence"/>
</dbReference>
<keyword evidence="3" id="KW-1185">Reference proteome</keyword>
<gene>
    <name evidence="2" type="ORF">SAMN06265827_1661</name>
</gene>